<proteinExistence type="predicted"/>
<organism evidence="2 3">
    <name type="scientific">Pleurodeles waltl</name>
    <name type="common">Iberian ribbed newt</name>
    <dbReference type="NCBI Taxonomy" id="8319"/>
    <lineage>
        <taxon>Eukaryota</taxon>
        <taxon>Metazoa</taxon>
        <taxon>Chordata</taxon>
        <taxon>Craniata</taxon>
        <taxon>Vertebrata</taxon>
        <taxon>Euteleostomi</taxon>
        <taxon>Amphibia</taxon>
        <taxon>Batrachia</taxon>
        <taxon>Caudata</taxon>
        <taxon>Salamandroidea</taxon>
        <taxon>Salamandridae</taxon>
        <taxon>Pleurodelinae</taxon>
        <taxon>Pleurodeles</taxon>
    </lineage>
</organism>
<dbReference type="EMBL" id="JANPWB010000010">
    <property type="protein sequence ID" value="KAJ1144117.1"/>
    <property type="molecule type" value="Genomic_DNA"/>
</dbReference>
<dbReference type="AlphaFoldDB" id="A0AAV7R099"/>
<accession>A0AAV7R099</accession>
<protein>
    <submittedName>
        <fullName evidence="2">Uncharacterized protein</fullName>
    </submittedName>
</protein>
<keyword evidence="3" id="KW-1185">Reference proteome</keyword>
<evidence type="ECO:0000313" key="2">
    <source>
        <dbReference type="EMBL" id="KAJ1144118.1"/>
    </source>
</evidence>
<name>A0AAV7R099_PLEWA</name>
<reference evidence="2" key="1">
    <citation type="journal article" date="2022" name="bioRxiv">
        <title>Sequencing and chromosome-scale assembly of the giantPleurodeles waltlgenome.</title>
        <authorList>
            <person name="Brown T."/>
            <person name="Elewa A."/>
            <person name="Iarovenko S."/>
            <person name="Subramanian E."/>
            <person name="Araus A.J."/>
            <person name="Petzold A."/>
            <person name="Susuki M."/>
            <person name="Suzuki K.-i.T."/>
            <person name="Hayashi T."/>
            <person name="Toyoda A."/>
            <person name="Oliveira C."/>
            <person name="Osipova E."/>
            <person name="Leigh N.D."/>
            <person name="Simon A."/>
            <person name="Yun M.H."/>
        </authorList>
    </citation>
    <scope>NUCLEOTIDE SEQUENCE</scope>
    <source>
        <strain evidence="2">20211129_DDA</strain>
        <tissue evidence="2">Liver</tissue>
    </source>
</reference>
<gene>
    <name evidence="1" type="ORF">NDU88_010419</name>
    <name evidence="2" type="ORF">NDU88_010420</name>
</gene>
<sequence length="66" mass="7355">MVQLGTYGMVSIQFAWHGKGQLGGEVMAPQRLNVGCALQIRARELCFPVGVRRYLTAHIQLARRLS</sequence>
<evidence type="ECO:0000313" key="3">
    <source>
        <dbReference type="Proteomes" id="UP001066276"/>
    </source>
</evidence>
<comment type="caution">
    <text evidence="2">The sequence shown here is derived from an EMBL/GenBank/DDBJ whole genome shotgun (WGS) entry which is preliminary data.</text>
</comment>
<dbReference type="Proteomes" id="UP001066276">
    <property type="component" value="Chromosome 6"/>
</dbReference>
<evidence type="ECO:0000313" key="1">
    <source>
        <dbReference type="EMBL" id="KAJ1144117.1"/>
    </source>
</evidence>
<dbReference type="EMBL" id="JANPWB010000010">
    <property type="protein sequence ID" value="KAJ1144118.1"/>
    <property type="molecule type" value="Genomic_DNA"/>
</dbReference>